<comment type="caution">
    <text evidence="4">The sequence shown here is derived from an EMBL/GenBank/DDBJ whole genome shotgun (WGS) entry which is preliminary data.</text>
</comment>
<name>A0A9P4HI70_9PLEO</name>
<evidence type="ECO:0000256" key="2">
    <source>
        <dbReference type="SAM" id="MobiDB-lite"/>
    </source>
</evidence>
<feature type="compositionally biased region" description="Basic residues" evidence="2">
    <location>
        <begin position="44"/>
        <end position="60"/>
    </location>
</feature>
<accession>A0A9P4HI70</accession>
<protein>
    <submittedName>
        <fullName evidence="4">Uncharacterized protein</fullName>
    </submittedName>
</protein>
<keyword evidence="5" id="KW-1185">Reference proteome</keyword>
<gene>
    <name evidence="4" type="ORF">EK21DRAFT_96343</name>
</gene>
<proteinExistence type="predicted"/>
<evidence type="ECO:0000313" key="4">
    <source>
        <dbReference type="EMBL" id="KAF2035681.1"/>
    </source>
</evidence>
<evidence type="ECO:0000256" key="1">
    <source>
        <dbReference type="SAM" id="Coils"/>
    </source>
</evidence>
<keyword evidence="1" id="KW-0175">Coiled coil</keyword>
<feature type="transmembrane region" description="Helical" evidence="3">
    <location>
        <begin position="287"/>
        <end position="308"/>
    </location>
</feature>
<dbReference type="Proteomes" id="UP000799777">
    <property type="component" value="Unassembled WGS sequence"/>
</dbReference>
<keyword evidence="3" id="KW-0812">Transmembrane</keyword>
<keyword evidence="3" id="KW-0472">Membrane</keyword>
<feature type="compositionally biased region" description="Polar residues" evidence="2">
    <location>
        <begin position="12"/>
        <end position="37"/>
    </location>
</feature>
<evidence type="ECO:0000256" key="3">
    <source>
        <dbReference type="SAM" id="Phobius"/>
    </source>
</evidence>
<organism evidence="4 5">
    <name type="scientific">Setomelanomma holmii</name>
    <dbReference type="NCBI Taxonomy" id="210430"/>
    <lineage>
        <taxon>Eukaryota</taxon>
        <taxon>Fungi</taxon>
        <taxon>Dikarya</taxon>
        <taxon>Ascomycota</taxon>
        <taxon>Pezizomycotina</taxon>
        <taxon>Dothideomycetes</taxon>
        <taxon>Pleosporomycetidae</taxon>
        <taxon>Pleosporales</taxon>
        <taxon>Pleosporineae</taxon>
        <taxon>Phaeosphaeriaceae</taxon>
        <taxon>Setomelanomma</taxon>
    </lineage>
</organism>
<dbReference type="AlphaFoldDB" id="A0A9P4HI70"/>
<sequence length="376" mass="42641">MAGPPPLHASLASYQSLRPNLYQTTSSSRVSSDQMPNNDEKASTGHKHKSHRHHHHHSSRHDREHRHSSSRRHAKEVVQSAIQLQPPTSFGDLLKQARGSKDTTPSHSRKGSVAQGADGSLDERQNRDVGITIPPRRPIRAEDVELERKRVEARERNLRNALKSLSDQSLRTSRRLDDTYYSVLEKVSVLRQTIGSLQELSSLTKELHENFESDTKELVDDVQGQYESFEDFESQQQQIVVLEQRIKAGKEMAESLTDRLARAKERVDARAQTESEWQAKNNRRMRMFWSTLGFITAVIIALILFHHFKPIHASHDPKATLDFASRAQIMEAPIPDIAKEAIIGVSASNTEPKPVLTNVVSSPVEDDKRLRTFDEL</sequence>
<feature type="coiled-coil region" evidence="1">
    <location>
        <begin position="141"/>
        <end position="168"/>
    </location>
</feature>
<dbReference type="OrthoDB" id="5419542at2759"/>
<reference evidence="4" key="1">
    <citation type="journal article" date="2020" name="Stud. Mycol.">
        <title>101 Dothideomycetes genomes: a test case for predicting lifestyles and emergence of pathogens.</title>
        <authorList>
            <person name="Haridas S."/>
            <person name="Albert R."/>
            <person name="Binder M."/>
            <person name="Bloem J."/>
            <person name="Labutti K."/>
            <person name="Salamov A."/>
            <person name="Andreopoulos B."/>
            <person name="Baker S."/>
            <person name="Barry K."/>
            <person name="Bills G."/>
            <person name="Bluhm B."/>
            <person name="Cannon C."/>
            <person name="Castanera R."/>
            <person name="Culley D."/>
            <person name="Daum C."/>
            <person name="Ezra D."/>
            <person name="Gonzalez J."/>
            <person name="Henrissat B."/>
            <person name="Kuo A."/>
            <person name="Liang C."/>
            <person name="Lipzen A."/>
            <person name="Lutzoni F."/>
            <person name="Magnuson J."/>
            <person name="Mondo S."/>
            <person name="Nolan M."/>
            <person name="Ohm R."/>
            <person name="Pangilinan J."/>
            <person name="Park H.-J."/>
            <person name="Ramirez L."/>
            <person name="Alfaro M."/>
            <person name="Sun H."/>
            <person name="Tritt A."/>
            <person name="Yoshinaga Y."/>
            <person name="Zwiers L.-H."/>
            <person name="Turgeon B."/>
            <person name="Goodwin S."/>
            <person name="Spatafora J."/>
            <person name="Crous P."/>
            <person name="Grigoriev I."/>
        </authorList>
    </citation>
    <scope>NUCLEOTIDE SEQUENCE</scope>
    <source>
        <strain evidence="4">CBS 110217</strain>
    </source>
</reference>
<keyword evidence="3" id="KW-1133">Transmembrane helix</keyword>
<evidence type="ECO:0000313" key="5">
    <source>
        <dbReference type="Proteomes" id="UP000799777"/>
    </source>
</evidence>
<feature type="region of interest" description="Disordered" evidence="2">
    <location>
        <begin position="1"/>
        <end position="128"/>
    </location>
</feature>
<dbReference type="EMBL" id="ML978156">
    <property type="protein sequence ID" value="KAF2035681.1"/>
    <property type="molecule type" value="Genomic_DNA"/>
</dbReference>